<keyword evidence="2" id="KW-1185">Reference proteome</keyword>
<protein>
    <submittedName>
        <fullName evidence="1">Uncharacterized protein</fullName>
    </submittedName>
</protein>
<name>K5BAQ5_MYCHD</name>
<comment type="caution">
    <text evidence="1">The sequence shown here is derived from an EMBL/GenBank/DDBJ whole genome shotgun (WGS) entry which is preliminary data.</text>
</comment>
<dbReference type="PATRIC" id="fig|1122247.3.peg.3252"/>
<proteinExistence type="predicted"/>
<gene>
    <name evidence="1" type="ORF">C731_3390</name>
</gene>
<accession>K5BAQ5</accession>
<dbReference type="Proteomes" id="UP000006265">
    <property type="component" value="Unassembled WGS sequence"/>
</dbReference>
<evidence type="ECO:0000313" key="1">
    <source>
        <dbReference type="EMBL" id="EKF22650.1"/>
    </source>
</evidence>
<dbReference type="OrthoDB" id="5178565at2"/>
<organism evidence="1 2">
    <name type="scientific">Mycolicibacterium hassiacum (strain DSM 44199 / CIP 105218 / JCM 12690 / 3849)</name>
    <name type="common">Mycobacterium hassiacum</name>
    <dbReference type="NCBI Taxonomy" id="1122247"/>
    <lineage>
        <taxon>Bacteria</taxon>
        <taxon>Bacillati</taxon>
        <taxon>Actinomycetota</taxon>
        <taxon>Actinomycetes</taxon>
        <taxon>Mycobacteriales</taxon>
        <taxon>Mycobacteriaceae</taxon>
        <taxon>Mycolicibacterium</taxon>
    </lineage>
</organism>
<dbReference type="AlphaFoldDB" id="K5BAQ5"/>
<reference evidence="1 2" key="1">
    <citation type="journal article" date="2012" name="J. Bacteriol.">
        <title>Genome sequence of Mycobacterium hassiacum DSM 44199, a rare source of heat-stable mycobacterial proteins.</title>
        <authorList>
            <person name="Tiago I."/>
            <person name="Maranha A."/>
            <person name="Mendes V."/>
            <person name="Alarico S."/>
            <person name="Moynihan P.J."/>
            <person name="Clarke A.J."/>
            <person name="Macedo-Ribeiro S."/>
            <person name="Pereira P.J."/>
            <person name="Empadinhas N."/>
        </authorList>
    </citation>
    <scope>NUCLEOTIDE SEQUENCE [LARGE SCALE GENOMIC DNA]</scope>
    <source>
        <strain evidence="2">DSM 44199 / CIP 105218 / JCM 12690 / 3849</strain>
    </source>
</reference>
<sequence length="75" mass="8124">MFAATARARRPATEIVALLRDHADHPLSPPLYGPRDPLASWCMAALLITVCGRTALIDELTGPGVSTLRDRLTSR</sequence>
<evidence type="ECO:0000313" key="2">
    <source>
        <dbReference type="Proteomes" id="UP000006265"/>
    </source>
</evidence>
<dbReference type="RefSeq" id="WP_005629603.1">
    <property type="nucleotide sequence ID" value="NZ_AMRA01000095.1"/>
</dbReference>
<dbReference type="EMBL" id="AMRA01000095">
    <property type="protein sequence ID" value="EKF22650.1"/>
    <property type="molecule type" value="Genomic_DNA"/>
</dbReference>